<dbReference type="EMBL" id="LXJU01000006">
    <property type="protein sequence ID" value="OGE54087.1"/>
    <property type="molecule type" value="Genomic_DNA"/>
</dbReference>
<dbReference type="Proteomes" id="UP000177622">
    <property type="component" value="Unassembled WGS sequence"/>
</dbReference>
<organism evidence="3 4">
    <name type="scientific">Penicillium arizonense</name>
    <dbReference type="NCBI Taxonomy" id="1835702"/>
    <lineage>
        <taxon>Eukaryota</taxon>
        <taxon>Fungi</taxon>
        <taxon>Dikarya</taxon>
        <taxon>Ascomycota</taxon>
        <taxon>Pezizomycotina</taxon>
        <taxon>Eurotiomycetes</taxon>
        <taxon>Eurotiomycetidae</taxon>
        <taxon>Eurotiales</taxon>
        <taxon>Aspergillaceae</taxon>
        <taxon>Penicillium</taxon>
    </lineage>
</organism>
<dbReference type="RefSeq" id="XP_022489524.1">
    <property type="nucleotide sequence ID" value="XM_022630527.1"/>
</dbReference>
<keyword evidence="2" id="KW-0472">Membrane</keyword>
<dbReference type="OrthoDB" id="4140442at2759"/>
<evidence type="ECO:0000256" key="1">
    <source>
        <dbReference type="SAM" id="MobiDB-lite"/>
    </source>
</evidence>
<feature type="compositionally biased region" description="Polar residues" evidence="1">
    <location>
        <begin position="52"/>
        <end position="63"/>
    </location>
</feature>
<keyword evidence="4" id="KW-1185">Reference proteome</keyword>
<protein>
    <submittedName>
        <fullName evidence="3">Uncharacterized protein</fullName>
    </submittedName>
</protein>
<gene>
    <name evidence="3" type="ORF">PENARI_c006G09199</name>
</gene>
<dbReference type="STRING" id="1835702.A0A1F5LLU2"/>
<proteinExistence type="predicted"/>
<feature type="transmembrane region" description="Helical" evidence="2">
    <location>
        <begin position="93"/>
        <end position="111"/>
    </location>
</feature>
<comment type="caution">
    <text evidence="3">The sequence shown here is derived from an EMBL/GenBank/DDBJ whole genome shotgun (WGS) entry which is preliminary data.</text>
</comment>
<evidence type="ECO:0000256" key="2">
    <source>
        <dbReference type="SAM" id="Phobius"/>
    </source>
</evidence>
<dbReference type="GeneID" id="34575261"/>
<feature type="transmembrane region" description="Helical" evidence="2">
    <location>
        <begin position="131"/>
        <end position="148"/>
    </location>
</feature>
<feature type="region of interest" description="Disordered" evidence="1">
    <location>
        <begin position="46"/>
        <end position="66"/>
    </location>
</feature>
<name>A0A1F5LLU2_PENAI</name>
<reference evidence="3 4" key="1">
    <citation type="journal article" date="2016" name="Sci. Rep.">
        <title>Penicillium arizonense, a new, genome sequenced fungal species, reveals a high chemical diversity in secreted metabolites.</title>
        <authorList>
            <person name="Grijseels S."/>
            <person name="Nielsen J.C."/>
            <person name="Randelovic M."/>
            <person name="Nielsen J."/>
            <person name="Nielsen K.F."/>
            <person name="Workman M."/>
            <person name="Frisvad J.C."/>
        </authorList>
    </citation>
    <scope>NUCLEOTIDE SEQUENCE [LARGE SCALE GENOMIC DNA]</scope>
    <source>
        <strain evidence="3 4">CBS 141311</strain>
    </source>
</reference>
<accession>A0A1F5LLU2</accession>
<keyword evidence="2" id="KW-0812">Transmembrane</keyword>
<evidence type="ECO:0000313" key="3">
    <source>
        <dbReference type="EMBL" id="OGE54087.1"/>
    </source>
</evidence>
<keyword evidence="2" id="KW-1133">Transmembrane helix</keyword>
<dbReference type="AlphaFoldDB" id="A0A1F5LLU2"/>
<sequence length="291" mass="32830">MSVRPPTFRVLCRQCLGQPARPGLQTKSGSAWRYFNSSASHSAKGVRRTVDSPWTSAGHSSGGNRDPRALAKLEAKVLHQGEMVLFQAPSHRTYKLTAYGLAGFCFAYSLYNSNEVFRDPLVPRPYWQKALFGGICVVMSVMGTVFIARTGSLVKSIKAVKSNGQMRVLFTVQSMAPFKKPYRVEVSPGEIFFKRQITVSAEAAQRFEMEKVRLGRGIQEEIKFFKSPAKKLSYMGWQIFQSLRQVFTNEDFIVVQVAGRKTQFRVDSNGYVSDELLNFGRIVNMKMPLQR</sequence>
<evidence type="ECO:0000313" key="4">
    <source>
        <dbReference type="Proteomes" id="UP000177622"/>
    </source>
</evidence>